<keyword evidence="5" id="KW-1185">Reference proteome</keyword>
<dbReference type="Proteomes" id="UP001579974">
    <property type="component" value="Unassembled WGS sequence"/>
</dbReference>
<evidence type="ECO:0000259" key="3">
    <source>
        <dbReference type="SMART" id="SM01007"/>
    </source>
</evidence>
<keyword evidence="2" id="KW-0456">Lyase</keyword>
<dbReference type="RefSeq" id="WP_275474343.1">
    <property type="nucleotide sequence ID" value="NZ_CP162940.1"/>
</dbReference>
<name>A0ABV5AN89_9BACL</name>
<dbReference type="SUPFAM" id="SSF53639">
    <property type="entry name" value="AraD/HMP-PK domain-like"/>
    <property type="match status" value="1"/>
</dbReference>
<gene>
    <name evidence="4" type="ORF">KKP3000_002602</name>
</gene>
<dbReference type="SMART" id="SM01007">
    <property type="entry name" value="Aldolase_II"/>
    <property type="match status" value="1"/>
</dbReference>
<feature type="domain" description="Class II aldolase/adducin N-terminal" evidence="3">
    <location>
        <begin position="10"/>
        <end position="186"/>
    </location>
</feature>
<sequence length="241" mass="27074">MSDEMASCKLSLVKAIRMMERIDLLDMNGHISCRVAGGDGRFLINARAASRASLTTSDVVLCNADGTPVPGAPEPPSEVYIHTEIYRLRPDVQAIVHNHPHWQTVLGIADLPLKPVFSIGSFSQFIPYFERSSLVNERAMGEELARALADNRAVQIRHHGSVLVGNSVEEVFATAVFMEENAKKQYQAYLVNRNHRVLEGENLKRTQETNWSSKIVRKVWRYHEEKSLISGHLNGLQADER</sequence>
<dbReference type="InterPro" id="IPR001303">
    <property type="entry name" value="Aldolase_II/adducin_N"/>
</dbReference>
<reference evidence="4 5" key="1">
    <citation type="journal article" date="2024" name="Int. J. Mol. Sci.">
        <title>Exploration of Alicyclobacillus spp. Genome in Search of Antibiotic Resistance.</title>
        <authorList>
            <person name="Bucka-Kolendo J."/>
            <person name="Kiousi D.E."/>
            <person name="Dekowska A."/>
            <person name="Mikolajczuk-Szczyrba A."/>
            <person name="Karadedos D.M."/>
            <person name="Michael P."/>
            <person name="Galanis A."/>
            <person name="Sokolowska B."/>
        </authorList>
    </citation>
    <scope>NUCLEOTIDE SEQUENCE [LARGE SCALE GENOMIC DNA]</scope>
    <source>
        <strain evidence="4 5">KKP 3000</strain>
    </source>
</reference>
<evidence type="ECO:0000313" key="4">
    <source>
        <dbReference type="EMBL" id="MFB5193007.1"/>
    </source>
</evidence>
<dbReference type="PANTHER" id="PTHR22789:SF0">
    <property type="entry name" value="3-OXO-TETRONATE 4-PHOSPHATE DECARBOXYLASE-RELATED"/>
    <property type="match status" value="1"/>
</dbReference>
<protein>
    <submittedName>
        <fullName evidence="4">Class II aldolase/adducin family protein</fullName>
    </submittedName>
</protein>
<evidence type="ECO:0000313" key="5">
    <source>
        <dbReference type="Proteomes" id="UP001579974"/>
    </source>
</evidence>
<dbReference type="EMBL" id="JBDXSU010000034">
    <property type="protein sequence ID" value="MFB5193007.1"/>
    <property type="molecule type" value="Genomic_DNA"/>
</dbReference>
<organism evidence="4 5">
    <name type="scientific">Alicyclobacillus fastidiosus</name>
    <dbReference type="NCBI Taxonomy" id="392011"/>
    <lineage>
        <taxon>Bacteria</taxon>
        <taxon>Bacillati</taxon>
        <taxon>Bacillota</taxon>
        <taxon>Bacilli</taxon>
        <taxon>Bacillales</taxon>
        <taxon>Alicyclobacillaceae</taxon>
        <taxon>Alicyclobacillus</taxon>
    </lineage>
</organism>
<evidence type="ECO:0000256" key="1">
    <source>
        <dbReference type="ARBA" id="ARBA00022723"/>
    </source>
</evidence>
<accession>A0ABV5AN89</accession>
<keyword evidence="1" id="KW-0479">Metal-binding</keyword>
<dbReference type="Gene3D" id="3.40.225.10">
    <property type="entry name" value="Class II aldolase/adducin N-terminal domain"/>
    <property type="match status" value="1"/>
</dbReference>
<dbReference type="Pfam" id="PF00596">
    <property type="entry name" value="Aldolase_II"/>
    <property type="match status" value="1"/>
</dbReference>
<evidence type="ECO:0000256" key="2">
    <source>
        <dbReference type="ARBA" id="ARBA00023239"/>
    </source>
</evidence>
<comment type="caution">
    <text evidence="4">The sequence shown here is derived from an EMBL/GenBank/DDBJ whole genome shotgun (WGS) entry which is preliminary data.</text>
</comment>
<dbReference type="PANTHER" id="PTHR22789">
    <property type="entry name" value="FUCULOSE PHOSPHATE ALDOLASE"/>
    <property type="match status" value="1"/>
</dbReference>
<proteinExistence type="predicted"/>
<dbReference type="InterPro" id="IPR036409">
    <property type="entry name" value="Aldolase_II/adducin_N_sf"/>
</dbReference>
<dbReference type="InterPro" id="IPR050197">
    <property type="entry name" value="Aldolase_class_II_sugar_metab"/>
</dbReference>